<evidence type="ECO:0000313" key="2">
    <source>
        <dbReference type="EMBL" id="PIR46260.1"/>
    </source>
</evidence>
<feature type="compositionally biased region" description="Polar residues" evidence="1">
    <location>
        <begin position="193"/>
        <end position="203"/>
    </location>
</feature>
<protein>
    <recommendedName>
        <fullName evidence="4">HTH deoR-type domain-containing protein</fullName>
    </recommendedName>
</protein>
<sequence length="277" mass="30976">MTKISLSDNPIHWARYVSLKGQRLTQATYLVTSVFSDSEPLKWRLRDISLDLLSDISVLQPFDSSTQSFADGRRMSPIFKATVLESVVAKVDQLVAWLEVAVAGLSVSEGNFSGANLEFLRGEYLEFNRLLREKISETGLPKLVELTGEDLQSASGGLPAGFASPGLGGSGRNLTDLKSPEIKDRLLKEDKPSFQSDNRSYQKLNRLPHKNRDEAKDSRRSLILDFLRGKDWTSIKDITEAIKGCSAKTIQRELADLVHHGVLKKKGDRRWSRYLLG</sequence>
<dbReference type="InterPro" id="IPR036390">
    <property type="entry name" value="WH_DNA-bd_sf"/>
</dbReference>
<evidence type="ECO:0000256" key="1">
    <source>
        <dbReference type="SAM" id="MobiDB-lite"/>
    </source>
</evidence>
<dbReference type="SUPFAM" id="SSF46785">
    <property type="entry name" value="Winged helix' DNA-binding domain"/>
    <property type="match status" value="1"/>
</dbReference>
<feature type="region of interest" description="Disordered" evidence="1">
    <location>
        <begin position="192"/>
        <end position="213"/>
    </location>
</feature>
<dbReference type="Gene3D" id="1.10.10.10">
    <property type="entry name" value="Winged helix-like DNA-binding domain superfamily/Winged helix DNA-binding domain"/>
    <property type="match status" value="1"/>
</dbReference>
<evidence type="ECO:0008006" key="4">
    <source>
        <dbReference type="Google" id="ProtNLM"/>
    </source>
</evidence>
<evidence type="ECO:0000313" key="3">
    <source>
        <dbReference type="Proteomes" id="UP000230431"/>
    </source>
</evidence>
<dbReference type="InterPro" id="IPR036388">
    <property type="entry name" value="WH-like_DNA-bd_sf"/>
</dbReference>
<proteinExistence type="predicted"/>
<reference evidence="2 3" key="1">
    <citation type="submission" date="2017-09" db="EMBL/GenBank/DDBJ databases">
        <title>Depth-based differentiation of microbial function through sediment-hosted aquifers and enrichment of novel symbionts in the deep terrestrial subsurface.</title>
        <authorList>
            <person name="Probst A.J."/>
            <person name="Ladd B."/>
            <person name="Jarett J.K."/>
            <person name="Geller-Mcgrath D.E."/>
            <person name="Sieber C.M."/>
            <person name="Emerson J.B."/>
            <person name="Anantharaman K."/>
            <person name="Thomas B.C."/>
            <person name="Malmstrom R."/>
            <person name="Stieglmeier M."/>
            <person name="Klingl A."/>
            <person name="Woyke T."/>
            <person name="Ryan C.M."/>
            <person name="Banfield J.F."/>
        </authorList>
    </citation>
    <scope>NUCLEOTIDE SEQUENCE [LARGE SCALE GENOMIC DNA]</scope>
    <source>
        <strain evidence="2">CG10_big_fil_rev_8_21_14_0_10_49_38</strain>
    </source>
</reference>
<gene>
    <name evidence="2" type="ORF">COV08_00635</name>
</gene>
<dbReference type="AlphaFoldDB" id="A0A2H0RIJ8"/>
<accession>A0A2H0RIJ8</accession>
<organism evidence="2 3">
    <name type="scientific">Candidatus Vogelbacteria bacterium CG10_big_fil_rev_8_21_14_0_10_49_38</name>
    <dbReference type="NCBI Taxonomy" id="1975043"/>
    <lineage>
        <taxon>Bacteria</taxon>
        <taxon>Candidatus Vogeliibacteriota</taxon>
    </lineage>
</organism>
<dbReference type="Proteomes" id="UP000230431">
    <property type="component" value="Unassembled WGS sequence"/>
</dbReference>
<name>A0A2H0RIJ8_9BACT</name>
<dbReference type="EMBL" id="PCYK01000004">
    <property type="protein sequence ID" value="PIR46260.1"/>
    <property type="molecule type" value="Genomic_DNA"/>
</dbReference>
<comment type="caution">
    <text evidence="2">The sequence shown here is derived from an EMBL/GenBank/DDBJ whole genome shotgun (WGS) entry which is preliminary data.</text>
</comment>